<proteinExistence type="predicted"/>
<dbReference type="PANTHER" id="PTHR42951:SF17">
    <property type="entry name" value="METALLO-BETA-LACTAMASE DOMAIN-CONTAINING PROTEIN"/>
    <property type="match status" value="1"/>
</dbReference>
<dbReference type="InterPro" id="IPR036866">
    <property type="entry name" value="RibonucZ/Hydroxyglut_hydro"/>
</dbReference>
<dbReference type="InterPro" id="IPR001279">
    <property type="entry name" value="Metallo-B-lactamas"/>
</dbReference>
<dbReference type="EMBL" id="LR593886">
    <property type="protein sequence ID" value="VTR91580.1"/>
    <property type="molecule type" value="Genomic_DNA"/>
</dbReference>
<dbReference type="Gene3D" id="3.60.15.10">
    <property type="entry name" value="Ribonuclease Z/Hydroxyacylglutathione hydrolase-like"/>
    <property type="match status" value="1"/>
</dbReference>
<dbReference type="Proteomes" id="UP000464178">
    <property type="component" value="Chromosome"/>
</dbReference>
<reference evidence="2 3" key="1">
    <citation type="submission" date="2019-05" db="EMBL/GenBank/DDBJ databases">
        <authorList>
            <consortium name="Science for Life Laboratories"/>
        </authorList>
    </citation>
    <scope>NUCLEOTIDE SEQUENCE [LARGE SCALE GENOMIC DNA]</scope>
    <source>
        <strain evidence="2">Soil9</strain>
    </source>
</reference>
<organism evidence="2 3">
    <name type="scientific">Gemmata massiliana</name>
    <dbReference type="NCBI Taxonomy" id="1210884"/>
    <lineage>
        <taxon>Bacteria</taxon>
        <taxon>Pseudomonadati</taxon>
        <taxon>Planctomycetota</taxon>
        <taxon>Planctomycetia</taxon>
        <taxon>Gemmatales</taxon>
        <taxon>Gemmataceae</taxon>
        <taxon>Gemmata</taxon>
    </lineage>
</organism>
<dbReference type="SUPFAM" id="SSF56281">
    <property type="entry name" value="Metallo-hydrolase/oxidoreductase"/>
    <property type="match status" value="1"/>
</dbReference>
<evidence type="ECO:0000259" key="1">
    <source>
        <dbReference type="SMART" id="SM00849"/>
    </source>
</evidence>
<evidence type="ECO:0000313" key="3">
    <source>
        <dbReference type="Proteomes" id="UP000464178"/>
    </source>
</evidence>
<gene>
    <name evidence="2" type="ORF">SOIL9_61340</name>
</gene>
<dbReference type="InterPro" id="IPR050855">
    <property type="entry name" value="NDM-1-like"/>
</dbReference>
<name>A0A6P2CWN8_9BACT</name>
<evidence type="ECO:0000313" key="2">
    <source>
        <dbReference type="EMBL" id="VTR91580.1"/>
    </source>
</evidence>
<protein>
    <recommendedName>
        <fullName evidence="1">Metallo-beta-lactamase domain-containing protein</fullName>
    </recommendedName>
</protein>
<dbReference type="CDD" id="cd07721">
    <property type="entry name" value="yflN-like_MBL-fold"/>
    <property type="match status" value="1"/>
</dbReference>
<feature type="domain" description="Metallo-beta-lactamase" evidence="1">
    <location>
        <begin position="29"/>
        <end position="241"/>
    </location>
</feature>
<dbReference type="SMART" id="SM00849">
    <property type="entry name" value="Lactamase_B"/>
    <property type="match status" value="1"/>
</dbReference>
<dbReference type="AlphaFoldDB" id="A0A6P2CWN8"/>
<dbReference type="Pfam" id="PF00753">
    <property type="entry name" value="Lactamase_B"/>
    <property type="match status" value="1"/>
</dbReference>
<dbReference type="PANTHER" id="PTHR42951">
    <property type="entry name" value="METALLO-BETA-LACTAMASE DOMAIN-CONTAINING"/>
    <property type="match status" value="1"/>
</dbReference>
<sequence length="319" mass="34444">MKTLNNANRREAGEERHVLEDLAYLRTVMVNLYFVGRPGAGDRQWALIDAGMPGSADLIARTAEARFGPGSRPAAVILTHGHFDHVGALAALAQRWDAPVYAHPMELPYLTGRSSYPPPDPTVGGGLISALSWSYPRGPIDLGDRVKPLPQDGSVPGMPGWRWVHTPGHTPGHVVLFRDTDRTLLAGDAVVTTRQESALAVMAERRELHGPPMYFTPDWERAARSVAAIAALEPEVVATGHGEPLMGPAMRADLADLARDFHHRAVPRRGRYVAHPAETDGNGIVSLPPDSTELLPALLLGGEAAEFVRQFLGEDVAES</sequence>
<accession>A0A6P2CWN8</accession>
<keyword evidence="3" id="KW-1185">Reference proteome</keyword>
<dbReference type="KEGG" id="gms:SOIL9_61340"/>
<dbReference type="RefSeq" id="WP_162666554.1">
    <property type="nucleotide sequence ID" value="NZ_LR593886.1"/>
</dbReference>